<proteinExistence type="predicted"/>
<comment type="caution">
    <text evidence="1">The sequence shown here is derived from an EMBL/GenBank/DDBJ whole genome shotgun (WGS) entry which is preliminary data.</text>
</comment>
<organism evidence="1 2">
    <name type="scientific">Candidatus Daviesbacteria bacterium GW2011_GWB1_41_5</name>
    <dbReference type="NCBI Taxonomy" id="1618429"/>
    <lineage>
        <taxon>Bacteria</taxon>
        <taxon>Candidatus Daviesiibacteriota</taxon>
    </lineage>
</organism>
<evidence type="ECO:0000313" key="1">
    <source>
        <dbReference type="EMBL" id="KKS13963.1"/>
    </source>
</evidence>
<dbReference type="AlphaFoldDB" id="A0A0G0ZLV4"/>
<evidence type="ECO:0000313" key="2">
    <source>
        <dbReference type="Proteomes" id="UP000034753"/>
    </source>
</evidence>
<reference evidence="1 2" key="1">
    <citation type="journal article" date="2015" name="Nature">
        <title>rRNA introns, odd ribosomes, and small enigmatic genomes across a large radiation of phyla.</title>
        <authorList>
            <person name="Brown C.T."/>
            <person name="Hug L.A."/>
            <person name="Thomas B.C."/>
            <person name="Sharon I."/>
            <person name="Castelle C.J."/>
            <person name="Singh A."/>
            <person name="Wilkins M.J."/>
            <person name="Williams K.H."/>
            <person name="Banfield J.F."/>
        </authorList>
    </citation>
    <scope>NUCLEOTIDE SEQUENCE [LARGE SCALE GENOMIC DNA]</scope>
</reference>
<gene>
    <name evidence="1" type="ORF">UU67_C0011G0002</name>
</gene>
<dbReference type="Proteomes" id="UP000034753">
    <property type="component" value="Unassembled WGS sequence"/>
</dbReference>
<sequence>MNYLERNELILKEVGEQLENGIFRRGRVIGKSGSSKFTSIGTYNSPTIGANVHVGIKESLSHIDLDIRAEMEMTRIAVISKHSSFLTDFLPQFHGYLLGGNNKTMIITEDFLKEDVIRWSSGHTNGLKCPIWLIYQK</sequence>
<protein>
    <submittedName>
        <fullName evidence="1">Uncharacterized protein</fullName>
    </submittedName>
</protein>
<accession>A0A0G0ZLV4</accession>
<dbReference type="EMBL" id="LCBN01000011">
    <property type="protein sequence ID" value="KKS13963.1"/>
    <property type="molecule type" value="Genomic_DNA"/>
</dbReference>
<name>A0A0G0ZLV4_9BACT</name>